<dbReference type="PANTHER" id="PTHR42711:SF18">
    <property type="entry name" value="ABC TRANSPORTER, ATP-BINDING PROTEIN"/>
    <property type="match status" value="1"/>
</dbReference>
<reference evidence="5 6" key="1">
    <citation type="journal article" date="2016" name="Nat. Commun.">
        <title>Thousands of microbial genomes shed light on interconnected biogeochemical processes in an aquifer system.</title>
        <authorList>
            <person name="Anantharaman K."/>
            <person name="Brown C.T."/>
            <person name="Hug L.A."/>
            <person name="Sharon I."/>
            <person name="Castelle C.J."/>
            <person name="Probst A.J."/>
            <person name="Thomas B.C."/>
            <person name="Singh A."/>
            <person name="Wilkins M.J."/>
            <person name="Karaoz U."/>
            <person name="Brodie E.L."/>
            <person name="Williams K.H."/>
            <person name="Hubbard S.S."/>
            <person name="Banfield J.F."/>
        </authorList>
    </citation>
    <scope>NUCLEOTIDE SEQUENCE [LARGE SCALE GENOMIC DNA]</scope>
</reference>
<gene>
    <name evidence="5" type="ORF">A2989_03505</name>
</gene>
<name>A0A1F4ZBX8_9BACT</name>
<dbReference type="AlphaFoldDB" id="A0A1F4ZBX8"/>
<dbReference type="InterPro" id="IPR017871">
    <property type="entry name" value="ABC_transporter-like_CS"/>
</dbReference>
<dbReference type="SUPFAM" id="SSF52540">
    <property type="entry name" value="P-loop containing nucleoside triphosphate hydrolases"/>
    <property type="match status" value="1"/>
</dbReference>
<protein>
    <submittedName>
        <fullName evidence="5">ABC transporter ATP-binding protein</fullName>
    </submittedName>
</protein>
<comment type="caution">
    <text evidence="5">The sequence shown here is derived from an EMBL/GenBank/DDBJ whole genome shotgun (WGS) entry which is preliminary data.</text>
</comment>
<accession>A0A1F4ZBX8</accession>
<dbReference type="GO" id="GO:0016887">
    <property type="term" value="F:ATP hydrolysis activity"/>
    <property type="evidence" value="ECO:0007669"/>
    <property type="project" value="InterPro"/>
</dbReference>
<feature type="domain" description="ABC transporter" evidence="4">
    <location>
        <begin position="5"/>
        <end position="247"/>
    </location>
</feature>
<sequence length="257" mass="28851">MSSIISVKNLVKRYRNSPTSSVDDISFSVKRGEFFSLLGPNGAGKTTIISILTTTLSKTSGDCLVAGLDVATQSASVRAKIGIIFQNPSLDKNLTAEENIRFHACLYNLFPYRPLYTQMPDNYKIQVKSLTEVIGLTATDLNKQVKDMSGGMRRKLEIVRSLMHKPEILFLDEPTSGLDPLSRKNLWDYLTHIRKNDRTTIFLTTHYLEEAEDCDNVCIINNGKIVAYGSPGDIKRQYTGHHTTLEQAYLKIIQETN</sequence>
<dbReference type="InterPro" id="IPR050763">
    <property type="entry name" value="ABC_transporter_ATP-binding"/>
</dbReference>
<dbReference type="InterPro" id="IPR027417">
    <property type="entry name" value="P-loop_NTPase"/>
</dbReference>
<dbReference type="STRING" id="1797259.A2989_03505"/>
<dbReference type="InterPro" id="IPR003593">
    <property type="entry name" value="AAA+_ATPase"/>
</dbReference>
<evidence type="ECO:0000259" key="4">
    <source>
        <dbReference type="PROSITE" id="PS50893"/>
    </source>
</evidence>
<keyword evidence="2" id="KW-0547">Nucleotide-binding</keyword>
<evidence type="ECO:0000313" key="5">
    <source>
        <dbReference type="EMBL" id="OGD03721.1"/>
    </source>
</evidence>
<dbReference type="PROSITE" id="PS00211">
    <property type="entry name" value="ABC_TRANSPORTER_1"/>
    <property type="match status" value="1"/>
</dbReference>
<evidence type="ECO:0000256" key="2">
    <source>
        <dbReference type="ARBA" id="ARBA00022741"/>
    </source>
</evidence>
<dbReference type="SMART" id="SM00382">
    <property type="entry name" value="AAA"/>
    <property type="match status" value="1"/>
</dbReference>
<evidence type="ECO:0000256" key="3">
    <source>
        <dbReference type="ARBA" id="ARBA00022840"/>
    </source>
</evidence>
<proteinExistence type="predicted"/>
<dbReference type="Proteomes" id="UP000177080">
    <property type="component" value="Unassembled WGS sequence"/>
</dbReference>
<dbReference type="Pfam" id="PF00005">
    <property type="entry name" value="ABC_tran"/>
    <property type="match status" value="1"/>
</dbReference>
<dbReference type="InterPro" id="IPR003439">
    <property type="entry name" value="ABC_transporter-like_ATP-bd"/>
</dbReference>
<evidence type="ECO:0000313" key="6">
    <source>
        <dbReference type="Proteomes" id="UP000177080"/>
    </source>
</evidence>
<dbReference type="Gene3D" id="3.40.50.300">
    <property type="entry name" value="P-loop containing nucleotide triphosphate hydrolases"/>
    <property type="match status" value="1"/>
</dbReference>
<dbReference type="PROSITE" id="PS50893">
    <property type="entry name" value="ABC_TRANSPORTER_2"/>
    <property type="match status" value="1"/>
</dbReference>
<dbReference type="GO" id="GO:0005524">
    <property type="term" value="F:ATP binding"/>
    <property type="evidence" value="ECO:0007669"/>
    <property type="project" value="UniProtKB-KW"/>
</dbReference>
<keyword evidence="1" id="KW-0813">Transport</keyword>
<dbReference type="EMBL" id="MEXN01000005">
    <property type="protein sequence ID" value="OGD03721.1"/>
    <property type="molecule type" value="Genomic_DNA"/>
</dbReference>
<evidence type="ECO:0000256" key="1">
    <source>
        <dbReference type="ARBA" id="ARBA00022448"/>
    </source>
</evidence>
<organism evidence="5 6">
    <name type="scientific">Candidatus Amesbacteria bacterium RIFCSPLOWO2_01_FULL_48_25</name>
    <dbReference type="NCBI Taxonomy" id="1797259"/>
    <lineage>
        <taxon>Bacteria</taxon>
        <taxon>Candidatus Amesiibacteriota</taxon>
    </lineage>
</organism>
<keyword evidence="3 5" id="KW-0067">ATP-binding</keyword>
<dbReference type="PANTHER" id="PTHR42711">
    <property type="entry name" value="ABC TRANSPORTER ATP-BINDING PROTEIN"/>
    <property type="match status" value="1"/>
</dbReference>